<dbReference type="AlphaFoldDB" id="A0A0C3J4D3"/>
<proteinExistence type="predicted"/>
<sequence>MPMALNTSKLGSTAQYMCNCTKYNFGHPHAVSKATFYCHIDEVDTEEEKTSHHAAILQAMAKRPLEMVEDACGHVGCRKHAHGADTGIPPPTLAFLEEDFNHPANEDAPLSLPGPPLNAPANEDMPLCFLDLPEDDFDPLPDEDMPLYFPDLPEDDFDPLL</sequence>
<protein>
    <submittedName>
        <fullName evidence="2">Uncharacterized protein</fullName>
    </submittedName>
</protein>
<dbReference type="Proteomes" id="UP000054217">
    <property type="component" value="Unassembled WGS sequence"/>
</dbReference>
<name>A0A0C3J4D3_PISTI</name>
<dbReference type="OrthoDB" id="2687594at2759"/>
<reference evidence="3" key="2">
    <citation type="submission" date="2015-01" db="EMBL/GenBank/DDBJ databases">
        <title>Evolutionary Origins and Diversification of the Mycorrhizal Mutualists.</title>
        <authorList>
            <consortium name="DOE Joint Genome Institute"/>
            <consortium name="Mycorrhizal Genomics Consortium"/>
            <person name="Kohler A."/>
            <person name="Kuo A."/>
            <person name="Nagy L.G."/>
            <person name="Floudas D."/>
            <person name="Copeland A."/>
            <person name="Barry K.W."/>
            <person name="Cichocki N."/>
            <person name="Veneault-Fourrey C."/>
            <person name="LaButti K."/>
            <person name="Lindquist E.A."/>
            <person name="Lipzen A."/>
            <person name="Lundell T."/>
            <person name="Morin E."/>
            <person name="Murat C."/>
            <person name="Riley R."/>
            <person name="Ohm R."/>
            <person name="Sun H."/>
            <person name="Tunlid A."/>
            <person name="Henrissat B."/>
            <person name="Grigoriev I.V."/>
            <person name="Hibbett D.S."/>
            <person name="Martin F."/>
        </authorList>
    </citation>
    <scope>NUCLEOTIDE SEQUENCE [LARGE SCALE GENOMIC DNA]</scope>
    <source>
        <strain evidence="3">Marx 270</strain>
    </source>
</reference>
<dbReference type="InParanoid" id="A0A0C3J4D3"/>
<gene>
    <name evidence="2" type="ORF">M404DRAFT_26538</name>
</gene>
<dbReference type="HOGENOM" id="CLU_1421935_0_0_1"/>
<evidence type="ECO:0000256" key="1">
    <source>
        <dbReference type="SAM" id="MobiDB-lite"/>
    </source>
</evidence>
<evidence type="ECO:0000313" key="2">
    <source>
        <dbReference type="EMBL" id="KIO03928.1"/>
    </source>
</evidence>
<reference evidence="2 3" key="1">
    <citation type="submission" date="2014-04" db="EMBL/GenBank/DDBJ databases">
        <authorList>
            <consortium name="DOE Joint Genome Institute"/>
            <person name="Kuo A."/>
            <person name="Kohler A."/>
            <person name="Costa M.D."/>
            <person name="Nagy L.G."/>
            <person name="Floudas D."/>
            <person name="Copeland A."/>
            <person name="Barry K.W."/>
            <person name="Cichocki N."/>
            <person name="Veneault-Fourrey C."/>
            <person name="LaButti K."/>
            <person name="Lindquist E.A."/>
            <person name="Lipzen A."/>
            <person name="Lundell T."/>
            <person name="Morin E."/>
            <person name="Murat C."/>
            <person name="Sun H."/>
            <person name="Tunlid A."/>
            <person name="Henrissat B."/>
            <person name="Grigoriev I.V."/>
            <person name="Hibbett D.S."/>
            <person name="Martin F."/>
            <person name="Nordberg H.P."/>
            <person name="Cantor M.N."/>
            <person name="Hua S.X."/>
        </authorList>
    </citation>
    <scope>NUCLEOTIDE SEQUENCE [LARGE SCALE GENOMIC DNA]</scope>
    <source>
        <strain evidence="2 3">Marx 270</strain>
    </source>
</reference>
<keyword evidence="3" id="KW-1185">Reference proteome</keyword>
<evidence type="ECO:0000313" key="3">
    <source>
        <dbReference type="Proteomes" id="UP000054217"/>
    </source>
</evidence>
<dbReference type="EMBL" id="KN831973">
    <property type="protein sequence ID" value="KIO03928.1"/>
    <property type="molecule type" value="Genomic_DNA"/>
</dbReference>
<feature type="region of interest" description="Disordered" evidence="1">
    <location>
        <begin position="134"/>
        <end position="161"/>
    </location>
</feature>
<organism evidence="2 3">
    <name type="scientific">Pisolithus tinctorius Marx 270</name>
    <dbReference type="NCBI Taxonomy" id="870435"/>
    <lineage>
        <taxon>Eukaryota</taxon>
        <taxon>Fungi</taxon>
        <taxon>Dikarya</taxon>
        <taxon>Basidiomycota</taxon>
        <taxon>Agaricomycotina</taxon>
        <taxon>Agaricomycetes</taxon>
        <taxon>Agaricomycetidae</taxon>
        <taxon>Boletales</taxon>
        <taxon>Sclerodermatineae</taxon>
        <taxon>Pisolithaceae</taxon>
        <taxon>Pisolithus</taxon>
    </lineage>
</organism>
<feature type="compositionally biased region" description="Acidic residues" evidence="1">
    <location>
        <begin position="152"/>
        <end position="161"/>
    </location>
</feature>
<accession>A0A0C3J4D3</accession>
<feature type="compositionally biased region" description="Acidic residues" evidence="1">
    <location>
        <begin position="134"/>
        <end position="145"/>
    </location>
</feature>